<keyword evidence="1" id="KW-1133">Transmembrane helix</keyword>
<feature type="transmembrane region" description="Helical" evidence="1">
    <location>
        <begin position="100"/>
        <end position="120"/>
    </location>
</feature>
<evidence type="ECO:0000256" key="1">
    <source>
        <dbReference type="SAM" id="Phobius"/>
    </source>
</evidence>
<dbReference type="InterPro" id="IPR043831">
    <property type="entry name" value="DUF5808"/>
</dbReference>
<feature type="transmembrane region" description="Helical" evidence="1">
    <location>
        <begin position="34"/>
        <end position="54"/>
    </location>
</feature>
<reference evidence="3 4" key="1">
    <citation type="journal article" date="2023" name="Antonie Van Leeuwenhoek">
        <title>Mesoterricola silvestris gen. nov., sp. nov., Mesoterricola sediminis sp. nov., Geothrix oryzae sp. nov., Geothrix edaphica sp. nov., Geothrix rubra sp. nov., and Geothrix limicola sp. nov., six novel members of Acidobacteriota isolated from soils.</title>
        <authorList>
            <person name="Itoh H."/>
            <person name="Sugisawa Y."/>
            <person name="Mise K."/>
            <person name="Xu Z."/>
            <person name="Kuniyasu M."/>
            <person name="Ushijima N."/>
            <person name="Kawano K."/>
            <person name="Kobayashi E."/>
            <person name="Shiratori Y."/>
            <person name="Masuda Y."/>
            <person name="Senoo K."/>
        </authorList>
    </citation>
    <scope>NUCLEOTIDE SEQUENCE [LARGE SCALE GENOMIC DNA]</scope>
    <source>
        <strain evidence="3 4">Red804</strain>
    </source>
</reference>
<dbReference type="Pfam" id="PF19124">
    <property type="entry name" value="DUF5808"/>
    <property type="match status" value="1"/>
</dbReference>
<protein>
    <recommendedName>
        <fullName evidence="2">DUF5808 domain-containing protein</fullName>
    </recommendedName>
</protein>
<feature type="transmembrane region" description="Helical" evidence="1">
    <location>
        <begin position="75"/>
        <end position="94"/>
    </location>
</feature>
<dbReference type="RefSeq" id="WP_285575829.1">
    <property type="nucleotide sequence ID" value="NZ_BSDE01000005.1"/>
</dbReference>
<dbReference type="EMBL" id="BSDE01000005">
    <property type="protein sequence ID" value="GLH74013.1"/>
    <property type="molecule type" value="Genomic_DNA"/>
</dbReference>
<evidence type="ECO:0000259" key="2">
    <source>
        <dbReference type="Pfam" id="PF19124"/>
    </source>
</evidence>
<organism evidence="3 4">
    <name type="scientific">Geothrix limicola</name>
    <dbReference type="NCBI Taxonomy" id="2927978"/>
    <lineage>
        <taxon>Bacteria</taxon>
        <taxon>Pseudomonadati</taxon>
        <taxon>Acidobacteriota</taxon>
        <taxon>Holophagae</taxon>
        <taxon>Holophagales</taxon>
        <taxon>Holophagaceae</taxon>
        <taxon>Geothrix</taxon>
    </lineage>
</organism>
<name>A0ABQ5QHG9_9BACT</name>
<keyword evidence="4" id="KW-1185">Reference proteome</keyword>
<comment type="caution">
    <text evidence="3">The sequence shown here is derived from an EMBL/GenBank/DDBJ whole genome shotgun (WGS) entry which is preliminary data.</text>
</comment>
<dbReference type="Proteomes" id="UP001165069">
    <property type="component" value="Unassembled WGS sequence"/>
</dbReference>
<feature type="transmembrane region" description="Helical" evidence="1">
    <location>
        <begin position="168"/>
        <end position="189"/>
    </location>
</feature>
<evidence type="ECO:0000313" key="4">
    <source>
        <dbReference type="Proteomes" id="UP001165069"/>
    </source>
</evidence>
<accession>A0ABQ5QHG9</accession>
<keyword evidence="1" id="KW-0472">Membrane</keyword>
<proteinExistence type="predicted"/>
<keyword evidence="1" id="KW-0812">Transmembrane</keyword>
<evidence type="ECO:0000313" key="3">
    <source>
        <dbReference type="EMBL" id="GLH74013.1"/>
    </source>
</evidence>
<gene>
    <name evidence="3" type="ORF">GETHLI_25150</name>
</gene>
<sequence length="190" mass="21001">MALALPSLMKGLPDPIPTHFDRLGHPNGWTPQAFYPWIAFGLPAFLWLLILLTGRAIVGTKQDPDGRKALAMAPLRGLMALGVLVLMAAVPLISRFGLGLMFWAMGLFLGLLILGTVLLVRKLKAEGPLDDPSHLYRWGLFYVNSEDPRIWVPKRIGIGWTLNFGHGLSWFLMFLLLLIPALLVGFALAH</sequence>
<feature type="domain" description="DUF5808" evidence="2">
    <location>
        <begin position="146"/>
        <end position="170"/>
    </location>
</feature>